<dbReference type="AlphaFoldDB" id="A0A1Y3AQL1"/>
<evidence type="ECO:0000313" key="1">
    <source>
        <dbReference type="EMBL" id="OTF70752.1"/>
    </source>
</evidence>
<accession>A0A1Y3AQL1</accession>
<comment type="caution">
    <text evidence="1">The sequence shown here is derived from an EMBL/GenBank/DDBJ whole genome shotgun (WGS) entry which is preliminary data.</text>
</comment>
<keyword evidence="2" id="KW-1185">Reference proteome</keyword>
<proteinExistence type="predicted"/>
<evidence type="ECO:0000313" key="2">
    <source>
        <dbReference type="Proteomes" id="UP000194236"/>
    </source>
</evidence>
<name>A0A1Y3AQL1_EURMA</name>
<protein>
    <submittedName>
        <fullName evidence="1">Uncharacterized protein</fullName>
    </submittedName>
</protein>
<dbReference type="Proteomes" id="UP000194236">
    <property type="component" value="Unassembled WGS sequence"/>
</dbReference>
<dbReference type="Gene3D" id="2.20.20.160">
    <property type="match status" value="1"/>
</dbReference>
<gene>
    <name evidence="1" type="ORF">BLA29_013917</name>
</gene>
<organism evidence="1 2">
    <name type="scientific">Euroglyphus maynei</name>
    <name type="common">Mayne's house dust mite</name>
    <dbReference type="NCBI Taxonomy" id="6958"/>
    <lineage>
        <taxon>Eukaryota</taxon>
        <taxon>Metazoa</taxon>
        <taxon>Ecdysozoa</taxon>
        <taxon>Arthropoda</taxon>
        <taxon>Chelicerata</taxon>
        <taxon>Arachnida</taxon>
        <taxon>Acari</taxon>
        <taxon>Acariformes</taxon>
        <taxon>Sarcoptiformes</taxon>
        <taxon>Astigmata</taxon>
        <taxon>Psoroptidia</taxon>
        <taxon>Analgoidea</taxon>
        <taxon>Pyroglyphidae</taxon>
        <taxon>Pyroglyphinae</taxon>
        <taxon>Euroglyphus</taxon>
    </lineage>
</organism>
<dbReference type="EMBL" id="MUJZ01064138">
    <property type="protein sequence ID" value="OTF70752.1"/>
    <property type="molecule type" value="Genomic_DNA"/>
</dbReference>
<sequence length="61" mass="7104">MLQPPRCNRKQFCLSITETADATIERRHCRCSSGKYCPKDIRLAHEEIKEESGTLYNMKCI</sequence>
<reference evidence="1 2" key="1">
    <citation type="submission" date="2017-03" db="EMBL/GenBank/DDBJ databases">
        <title>Genome Survey of Euroglyphus maynei.</title>
        <authorList>
            <person name="Arlian L.G."/>
            <person name="Morgan M.S."/>
            <person name="Rider S.D."/>
        </authorList>
    </citation>
    <scope>NUCLEOTIDE SEQUENCE [LARGE SCALE GENOMIC DNA]</scope>
    <source>
        <strain evidence="1">Arlian Lab</strain>
        <tissue evidence="1">Whole body</tissue>
    </source>
</reference>